<dbReference type="Pfam" id="PF17255">
    <property type="entry name" value="EbsA"/>
    <property type="match status" value="1"/>
</dbReference>
<keyword evidence="1" id="KW-1133">Transmembrane helix</keyword>
<accession>A0A0R1GJW1</accession>
<organism evidence="2 3">
    <name type="scientific">Loigolactobacillus bifermentans DSM 20003</name>
    <dbReference type="NCBI Taxonomy" id="1423726"/>
    <lineage>
        <taxon>Bacteria</taxon>
        <taxon>Bacillati</taxon>
        <taxon>Bacillota</taxon>
        <taxon>Bacilli</taxon>
        <taxon>Lactobacillales</taxon>
        <taxon>Lactobacillaceae</taxon>
        <taxon>Loigolactobacillus</taxon>
    </lineage>
</organism>
<gene>
    <name evidence="2" type="ORF">FC07_GL000870</name>
</gene>
<protein>
    <recommendedName>
        <fullName evidence="4">Pore-forming protein</fullName>
    </recommendedName>
</protein>
<dbReference type="STRING" id="1423726.FC07_GL000870"/>
<proteinExistence type="predicted"/>
<evidence type="ECO:0008006" key="4">
    <source>
        <dbReference type="Google" id="ProtNLM"/>
    </source>
</evidence>
<dbReference type="Proteomes" id="UP000051461">
    <property type="component" value="Unassembled WGS sequence"/>
</dbReference>
<name>A0A0R1GJW1_9LACO</name>
<keyword evidence="1" id="KW-0472">Membrane</keyword>
<feature type="transmembrane region" description="Helical" evidence="1">
    <location>
        <begin position="44"/>
        <end position="63"/>
    </location>
</feature>
<evidence type="ECO:0000313" key="3">
    <source>
        <dbReference type="Proteomes" id="UP000051461"/>
    </source>
</evidence>
<evidence type="ECO:0000313" key="2">
    <source>
        <dbReference type="EMBL" id="KRK34304.1"/>
    </source>
</evidence>
<dbReference type="AlphaFoldDB" id="A0A0R1GJW1"/>
<comment type="caution">
    <text evidence="2">The sequence shown here is derived from an EMBL/GenBank/DDBJ whole genome shotgun (WGS) entry which is preliminary data.</text>
</comment>
<dbReference type="PATRIC" id="fig|1423726.3.peg.894"/>
<keyword evidence="3" id="KW-1185">Reference proteome</keyword>
<dbReference type="RefSeq" id="WP_057905279.1">
    <property type="nucleotide sequence ID" value="NZ_AZDA01000093.1"/>
</dbReference>
<evidence type="ECO:0000256" key="1">
    <source>
        <dbReference type="SAM" id="Phobius"/>
    </source>
</evidence>
<sequence>MITIKKQQQFFYQPDSYTSIITWSWLFVILLMGVVVWLEFTHFQWISGVLFLIAVILAGINLLRRRVQLTTTAIIFKGVRPRQQRALTFDQLAAVYTKPHQLNFQLTTGESFQILIRTRAQLQLVHGLNTQKIKITGMLH</sequence>
<dbReference type="OrthoDB" id="2249688at2"/>
<dbReference type="EMBL" id="AZDA01000093">
    <property type="protein sequence ID" value="KRK34304.1"/>
    <property type="molecule type" value="Genomic_DNA"/>
</dbReference>
<feature type="transmembrane region" description="Helical" evidence="1">
    <location>
        <begin position="20"/>
        <end position="38"/>
    </location>
</feature>
<keyword evidence="1" id="KW-0812">Transmembrane</keyword>
<dbReference type="InterPro" id="IPR020215">
    <property type="entry name" value="EbsA-like"/>
</dbReference>
<reference evidence="2 3" key="1">
    <citation type="journal article" date="2015" name="Genome Announc.">
        <title>Expanding the biotechnology potential of lactobacilli through comparative genomics of 213 strains and associated genera.</title>
        <authorList>
            <person name="Sun Z."/>
            <person name="Harris H.M."/>
            <person name="McCann A."/>
            <person name="Guo C."/>
            <person name="Argimon S."/>
            <person name="Zhang W."/>
            <person name="Yang X."/>
            <person name="Jeffery I.B."/>
            <person name="Cooney J.C."/>
            <person name="Kagawa T.F."/>
            <person name="Liu W."/>
            <person name="Song Y."/>
            <person name="Salvetti E."/>
            <person name="Wrobel A."/>
            <person name="Rasinkangas P."/>
            <person name="Parkhill J."/>
            <person name="Rea M.C."/>
            <person name="O'Sullivan O."/>
            <person name="Ritari J."/>
            <person name="Douillard F.P."/>
            <person name="Paul Ross R."/>
            <person name="Yang R."/>
            <person name="Briner A.E."/>
            <person name="Felis G.E."/>
            <person name="de Vos W.M."/>
            <person name="Barrangou R."/>
            <person name="Klaenhammer T.R."/>
            <person name="Caufield P.W."/>
            <person name="Cui Y."/>
            <person name="Zhang H."/>
            <person name="O'Toole P.W."/>
        </authorList>
    </citation>
    <scope>NUCLEOTIDE SEQUENCE [LARGE SCALE GENOMIC DNA]</scope>
    <source>
        <strain evidence="2 3">DSM 20003</strain>
    </source>
</reference>